<proteinExistence type="predicted"/>
<dbReference type="SUPFAM" id="SSF50729">
    <property type="entry name" value="PH domain-like"/>
    <property type="match status" value="1"/>
</dbReference>
<dbReference type="EMBL" id="MU839004">
    <property type="protein sequence ID" value="KAK1768937.1"/>
    <property type="molecule type" value="Genomic_DNA"/>
</dbReference>
<feature type="compositionally biased region" description="Polar residues" evidence="2">
    <location>
        <begin position="1360"/>
        <end position="1369"/>
    </location>
</feature>
<gene>
    <name evidence="4" type="ORF">QBC33DRAFT_577339</name>
</gene>
<feature type="coiled-coil region" evidence="1">
    <location>
        <begin position="199"/>
        <end position="240"/>
    </location>
</feature>
<dbReference type="GO" id="GO:0005938">
    <property type="term" value="C:cell cortex"/>
    <property type="evidence" value="ECO:0007669"/>
    <property type="project" value="InterPro"/>
</dbReference>
<feature type="compositionally biased region" description="Polar residues" evidence="2">
    <location>
        <begin position="151"/>
        <end position="168"/>
    </location>
</feature>
<feature type="compositionally biased region" description="Low complexity" evidence="2">
    <location>
        <begin position="1731"/>
        <end position="1747"/>
    </location>
</feature>
<feature type="domain" description="PH" evidence="3">
    <location>
        <begin position="1441"/>
        <end position="1552"/>
    </location>
</feature>
<name>A0AAJ0C574_9PEZI</name>
<feature type="region of interest" description="Disordered" evidence="2">
    <location>
        <begin position="1237"/>
        <end position="1266"/>
    </location>
</feature>
<feature type="compositionally biased region" description="Basic residues" evidence="2">
    <location>
        <begin position="625"/>
        <end position="639"/>
    </location>
</feature>
<dbReference type="Pfam" id="PF12814">
    <property type="entry name" value="Mcp5_PH"/>
    <property type="match status" value="1"/>
</dbReference>
<feature type="compositionally biased region" description="Polar residues" evidence="2">
    <location>
        <begin position="496"/>
        <end position="508"/>
    </location>
</feature>
<evidence type="ECO:0000256" key="2">
    <source>
        <dbReference type="SAM" id="MobiDB-lite"/>
    </source>
</evidence>
<reference evidence="4" key="1">
    <citation type="submission" date="2023-06" db="EMBL/GenBank/DDBJ databases">
        <title>Genome-scale phylogeny and comparative genomics of the fungal order Sordariales.</title>
        <authorList>
            <consortium name="Lawrence Berkeley National Laboratory"/>
            <person name="Hensen N."/>
            <person name="Bonometti L."/>
            <person name="Westerberg I."/>
            <person name="Brannstrom I.O."/>
            <person name="Guillou S."/>
            <person name="Cros-Aarteil S."/>
            <person name="Calhoun S."/>
            <person name="Haridas S."/>
            <person name="Kuo A."/>
            <person name="Mondo S."/>
            <person name="Pangilinan J."/>
            <person name="Riley R."/>
            <person name="Labutti K."/>
            <person name="Andreopoulos B."/>
            <person name="Lipzen A."/>
            <person name="Chen C."/>
            <person name="Yanf M."/>
            <person name="Daum C."/>
            <person name="Ng V."/>
            <person name="Clum A."/>
            <person name="Steindorff A."/>
            <person name="Ohm R."/>
            <person name="Martin F."/>
            <person name="Silar P."/>
            <person name="Natvig D."/>
            <person name="Lalanne C."/>
            <person name="Gautier V."/>
            <person name="Ament-Velasquez S.L."/>
            <person name="Kruys A."/>
            <person name="Hutchinson M.I."/>
            <person name="Powell A.J."/>
            <person name="Barry K."/>
            <person name="Miller A.N."/>
            <person name="Grigoriev I.V."/>
            <person name="Debuchy R."/>
            <person name="Gladieux P."/>
            <person name="Thoren M.H."/>
            <person name="Johannesson H."/>
        </authorList>
    </citation>
    <scope>NUCLEOTIDE SEQUENCE</scope>
    <source>
        <strain evidence="4">8032-3</strain>
    </source>
</reference>
<dbReference type="GO" id="GO:0005543">
    <property type="term" value="F:phospholipid binding"/>
    <property type="evidence" value="ECO:0007669"/>
    <property type="project" value="InterPro"/>
</dbReference>
<dbReference type="InterPro" id="IPR053005">
    <property type="entry name" value="Nuclear_Pos-Cytoskel_Interact"/>
</dbReference>
<feature type="region of interest" description="Disordered" evidence="2">
    <location>
        <begin position="538"/>
        <end position="716"/>
    </location>
</feature>
<keyword evidence="5" id="KW-1185">Reference proteome</keyword>
<feature type="region of interest" description="Disordered" evidence="2">
    <location>
        <begin position="372"/>
        <end position="428"/>
    </location>
</feature>
<dbReference type="GO" id="GO:0005739">
    <property type="term" value="C:mitochondrion"/>
    <property type="evidence" value="ECO:0007669"/>
    <property type="project" value="TreeGrafter"/>
</dbReference>
<dbReference type="InterPro" id="IPR001849">
    <property type="entry name" value="PH_domain"/>
</dbReference>
<dbReference type="GO" id="GO:0032065">
    <property type="term" value="P:maintenance of protein location in cell cortex"/>
    <property type="evidence" value="ECO:0007669"/>
    <property type="project" value="InterPro"/>
</dbReference>
<feature type="compositionally biased region" description="Polar residues" evidence="2">
    <location>
        <begin position="1382"/>
        <end position="1396"/>
    </location>
</feature>
<evidence type="ECO:0000259" key="3">
    <source>
        <dbReference type="PROSITE" id="PS50003"/>
    </source>
</evidence>
<feature type="region of interest" description="Disordered" evidence="2">
    <location>
        <begin position="123"/>
        <end position="177"/>
    </location>
</feature>
<feature type="compositionally biased region" description="Polar residues" evidence="2">
    <location>
        <begin position="696"/>
        <end position="706"/>
    </location>
</feature>
<feature type="compositionally biased region" description="Polar residues" evidence="2">
    <location>
        <begin position="647"/>
        <end position="656"/>
    </location>
</feature>
<feature type="region of interest" description="Disordered" evidence="2">
    <location>
        <begin position="1582"/>
        <end position="1602"/>
    </location>
</feature>
<keyword evidence="1" id="KW-0175">Coiled coil</keyword>
<feature type="region of interest" description="Disordered" evidence="2">
    <location>
        <begin position="1285"/>
        <end position="1399"/>
    </location>
</feature>
<feature type="compositionally biased region" description="Basic and acidic residues" evidence="2">
    <location>
        <begin position="539"/>
        <end position="554"/>
    </location>
</feature>
<evidence type="ECO:0000313" key="4">
    <source>
        <dbReference type="EMBL" id="KAK1768937.1"/>
    </source>
</evidence>
<organism evidence="4 5">
    <name type="scientific">Phialemonium atrogriseum</name>
    <dbReference type="NCBI Taxonomy" id="1093897"/>
    <lineage>
        <taxon>Eukaryota</taxon>
        <taxon>Fungi</taxon>
        <taxon>Dikarya</taxon>
        <taxon>Ascomycota</taxon>
        <taxon>Pezizomycotina</taxon>
        <taxon>Sordariomycetes</taxon>
        <taxon>Sordariomycetidae</taxon>
        <taxon>Cephalothecales</taxon>
        <taxon>Cephalothecaceae</taxon>
        <taxon>Phialemonium</taxon>
    </lineage>
</organism>
<dbReference type="GO" id="GO:0000226">
    <property type="term" value="P:microtubule cytoskeleton organization"/>
    <property type="evidence" value="ECO:0007669"/>
    <property type="project" value="TreeGrafter"/>
</dbReference>
<feature type="coiled-coil region" evidence="1">
    <location>
        <begin position="43"/>
        <end position="94"/>
    </location>
</feature>
<dbReference type="GO" id="GO:0015631">
    <property type="term" value="F:tubulin binding"/>
    <property type="evidence" value="ECO:0007669"/>
    <property type="project" value="TreeGrafter"/>
</dbReference>
<accession>A0AAJ0C574</accession>
<dbReference type="InterPro" id="IPR024774">
    <property type="entry name" value="PH_dom-Mcp5-type"/>
</dbReference>
<dbReference type="PROSITE" id="PS50003">
    <property type="entry name" value="PH_DOMAIN"/>
    <property type="match status" value="1"/>
</dbReference>
<feature type="compositionally biased region" description="Acidic residues" evidence="2">
    <location>
        <begin position="484"/>
        <end position="494"/>
    </location>
</feature>
<comment type="caution">
    <text evidence="4">The sequence shown here is derived from an EMBL/GenBank/DDBJ whole genome shotgun (WGS) entry which is preliminary data.</text>
</comment>
<feature type="compositionally biased region" description="Polar residues" evidence="2">
    <location>
        <begin position="403"/>
        <end position="419"/>
    </location>
</feature>
<dbReference type="Proteomes" id="UP001244011">
    <property type="component" value="Unassembled WGS sequence"/>
</dbReference>
<evidence type="ECO:0000313" key="5">
    <source>
        <dbReference type="Proteomes" id="UP001244011"/>
    </source>
</evidence>
<feature type="coiled-coil region" evidence="1">
    <location>
        <begin position="269"/>
        <end position="303"/>
    </location>
</feature>
<feature type="compositionally biased region" description="Basic and acidic residues" evidence="2">
    <location>
        <begin position="1237"/>
        <end position="1246"/>
    </location>
</feature>
<dbReference type="GeneID" id="85314164"/>
<feature type="region of interest" description="Disordered" evidence="2">
    <location>
        <begin position="440"/>
        <end position="509"/>
    </location>
</feature>
<dbReference type="SMART" id="SM00233">
    <property type="entry name" value="PH"/>
    <property type="match status" value="1"/>
</dbReference>
<dbReference type="PANTHER" id="PTHR28190:SF1">
    <property type="entry name" value="NUCLEAR MIGRATION PROTEIN NUM1"/>
    <property type="match status" value="1"/>
</dbReference>
<feature type="compositionally biased region" description="Acidic residues" evidence="2">
    <location>
        <begin position="556"/>
        <end position="565"/>
    </location>
</feature>
<feature type="region of interest" description="Disordered" evidence="2">
    <location>
        <begin position="1129"/>
        <end position="1218"/>
    </location>
</feature>
<sequence>MATSIAGDKATLAANDPFVTNPSGPAHLRFSAFDTNLFALGPGASAEQAKRALEAHLADTERRMEEAGKLGTSLVQQRKELTDRLKEVEQLQADGELTPDLRQRLSEIEKDYNEVARESARAFLPKQRVPSNEAAAGSPFAPEGKGGKRSVSPSKFESQATGSPTKFSVPNRKLRNQPANRVHDIEFAAEISTSLISQVRNLQSLLAEREEELRETKTERSRLEIEAEGIQQRLKTLDESEHRYKDENWNLETQIHELIAAQKDAADREKKLTQILNVLQAEKNSTQRELDEVKLNLAKLDEKHTASVKHHDIEMGTLKRKEIMAEGEKAAMQRKIEDLTSQNQELAKAFSAQRGRALEREAALGMSDEDFETGQEALTPEHSPPPSPVKGTPRHSVLETETLKTSLQHAQRTIQSLRTNVHREKTEKLELKRMLQEARDELEKTRNDPGMSNKRSRKVDSREFRKPPRLGQLGGARSSRSEIYLDEPDWEDQGDAGSQHSSAITSPISRIAGDIVPITESGSDHFETANDTSDAAFETAHERGTETEDFHTGAEEFSDDDDAATETEASPSKGSGRTRRPPMMSLGQAGNRYSFHSTASTSNDEEDYTFASELKTPTALPPQRMRLRVSRGALSRRSRLPSEEPMLQSSPVSFTRSPSGTPQPPSQSLFAELGEFEGSDDESYVGGVTPSRRSLRSLTPGSTRGWTASPPPQVPALPKTIMVDSGMMTEPVDVYPATTLDDGAPAGPSRPSMVESGVMTEETAAELPLLSPQSVIFQGRPTTMESVLGPAKSHASTQWLGDDFTDEEQSRPLSTAYSDASAQHDPDMEAKLAQFPSPPTSPFKLGQIPTPLLAPPERLSMSEIQAEHIEPHAEPEIRPPTPPTFSISSMLSEEVAPVAAVAPVLAMSSLVFEHVEPLVREISPATPPRLGLSSIISEDMEPIAAVEPPPPTPPILSVASIRAEEVKPLAEQPAERDLIVAAPPTAAPPTLSLSSVLAEHVEPTLEPEVPVPSPVELSLSAIQAEAIHPVQEPLSFAPIQAEAIEPVQEPLAFSAIQAEVIQPIKEPDVPLPALSFSTLLSQQVEPVCPEEPPFVPPVLGFATVQSVESEPVEPRSPKRDAFIIPRDDYVPSQMESEPPRTPPSSRFGSVFGFNKTRGVSRAAESPIIAEDDTRQSLNGSPVADTPESQRPLKELSANTETKPARRGIVRTTDQSAQTSLTSDAIDEMLGAKYRPRDAAGHMKKDSLTGSVDTPGTVRRHRSRESFESVVRKGMMVDAGADAFPGIAPVRRPGSSASGQASSSYFPPLPANHKQAIEAARTGSSSGGQGTMGPPLFPASAYRNPNAAFRPRTPSGPKPQSPISVTSGRGTPTPRAARLGSSHGRTGVQSPSRLTNMSRRSSVSSFVSELDSRFNIQSEMGIAGASEFGPNTDPRMIQAITQTMIGEYLWKYTRKTGRGEMSENRHRRYFWVHPYTRTLYWSDRDPSSGGRSELRAKSVPIEAVRVVTDDNPMPPGLHRKSLIVVSPGRTVKFTCTTGQRHETWFNALSYLLLRTGEEGQMDTQEMMGNITREDVDEFNPQFDRRPANGARPRAPPSMSSYNSRMTRNESPAMGMSMNIPTLTPTPKKASQTRPSFGTLSRISGYWKDSKVMSGTFSSLRSRSVSGRNHINYEASEAHDSAEDLRLMIERQDRESDRLENVRACCDGRHDVGTLPRSTRRGEHSHVHTHAHPGTSTTPTPMGTVRSRA</sequence>
<feature type="region of interest" description="Disordered" evidence="2">
    <location>
        <begin position="1709"/>
        <end position="1747"/>
    </location>
</feature>
<evidence type="ECO:0000256" key="1">
    <source>
        <dbReference type="SAM" id="Coils"/>
    </source>
</evidence>
<feature type="compositionally biased region" description="Low complexity" evidence="2">
    <location>
        <begin position="1293"/>
        <end position="1303"/>
    </location>
</feature>
<dbReference type="CDD" id="cd13365">
    <property type="entry name" value="PH_PLC_plant-like"/>
    <property type="match status" value="1"/>
</dbReference>
<dbReference type="PANTHER" id="PTHR28190">
    <property type="entry name" value="NUCLEAR MIGRATION PROTEIN NUM1"/>
    <property type="match status" value="1"/>
</dbReference>
<feature type="compositionally biased region" description="Acidic residues" evidence="2">
    <location>
        <begin position="674"/>
        <end position="683"/>
    </location>
</feature>
<protein>
    <submittedName>
        <fullName evidence="4">Anucleate primary sterigmata protein A</fullName>
    </submittedName>
</protein>
<dbReference type="RefSeq" id="XP_060285150.1">
    <property type="nucleotide sequence ID" value="XM_060430977.1"/>
</dbReference>